<evidence type="ECO:0000313" key="1">
    <source>
        <dbReference type="EMBL" id="QFU84645.1"/>
    </source>
</evidence>
<geneLocation type="plasmid" evidence="1 2">
    <name>unnamed2</name>
</geneLocation>
<dbReference type="Pfam" id="PF02566">
    <property type="entry name" value="OsmC"/>
    <property type="match status" value="1"/>
</dbReference>
<dbReference type="PANTHER" id="PTHR35368">
    <property type="entry name" value="HYDROPEROXIDE REDUCTASE"/>
    <property type="match status" value="1"/>
</dbReference>
<dbReference type="RefSeq" id="WP_152944205.1">
    <property type="nucleotide sequence ID" value="NZ_CP045490.1"/>
</dbReference>
<dbReference type="InterPro" id="IPR015946">
    <property type="entry name" value="KH_dom-like_a/b"/>
</dbReference>
<dbReference type="AlphaFoldDB" id="A0A5P9P936"/>
<keyword evidence="2" id="KW-1185">Reference proteome</keyword>
<gene>
    <name evidence="1" type="ORF">GCU68_19135</name>
</gene>
<proteinExistence type="predicted"/>
<dbReference type="Proteomes" id="UP000326170">
    <property type="component" value="Plasmid unnamed2"/>
</dbReference>
<accession>A0A5P9P936</accession>
<dbReference type="InterPro" id="IPR052924">
    <property type="entry name" value="OsmC/Ohr_hydroprdx_reductase"/>
</dbReference>
<sequence>MSEADHVERFAVSAESKSETKTVVEARDFEFVVDEPAALGGTNSGPNPVEYLIGAWAGCLNVVVHTVSEERGIDLDSVEIEIQGDLDPRKFLGAAEDVRAGYQELQVKIEVESDADEDTLDALSAAVEERCPVGDNIGNPTPTNVTIESLDA</sequence>
<name>A0A5P9P936_9EURY</name>
<dbReference type="InterPro" id="IPR003718">
    <property type="entry name" value="OsmC/Ohr_fam"/>
</dbReference>
<dbReference type="EMBL" id="CP045490">
    <property type="protein sequence ID" value="QFU84645.1"/>
    <property type="molecule type" value="Genomic_DNA"/>
</dbReference>
<organism evidence="1 2">
    <name type="scientific">Natronorubrum aibiense</name>
    <dbReference type="NCBI Taxonomy" id="348826"/>
    <lineage>
        <taxon>Archaea</taxon>
        <taxon>Methanobacteriati</taxon>
        <taxon>Methanobacteriota</taxon>
        <taxon>Stenosarchaea group</taxon>
        <taxon>Halobacteria</taxon>
        <taxon>Halobacteriales</taxon>
        <taxon>Natrialbaceae</taxon>
        <taxon>Natronorubrum</taxon>
    </lineage>
</organism>
<dbReference type="KEGG" id="nas:GCU68_19135"/>
<protein>
    <submittedName>
        <fullName evidence="1">OsmC family peroxiredoxin</fullName>
    </submittedName>
</protein>
<dbReference type="SUPFAM" id="SSF82784">
    <property type="entry name" value="OsmC-like"/>
    <property type="match status" value="1"/>
</dbReference>
<keyword evidence="1" id="KW-0614">Plasmid</keyword>
<dbReference type="GeneID" id="42303174"/>
<dbReference type="Gene3D" id="3.30.300.20">
    <property type="match status" value="1"/>
</dbReference>
<dbReference type="InterPro" id="IPR036102">
    <property type="entry name" value="OsmC/Ohrsf"/>
</dbReference>
<dbReference type="OrthoDB" id="106754at2157"/>
<evidence type="ECO:0000313" key="2">
    <source>
        <dbReference type="Proteomes" id="UP000326170"/>
    </source>
</evidence>
<reference evidence="1 2" key="1">
    <citation type="journal article" date="2007" name="Int. J. Syst. Evol. Microbiol.">
        <title>Natronorubrum sulfidifaciens sp. nov., an extremely haloalkaliphilic archaeon isolated from Aiding salt lake in Xin-Jiang, China.</title>
        <authorList>
            <person name="Cui H.L."/>
            <person name="Tohty D."/>
            <person name="Liu H.C."/>
            <person name="Liu S.J."/>
            <person name="Oren A."/>
            <person name="Zhou P.J."/>
        </authorList>
    </citation>
    <scope>NUCLEOTIDE SEQUENCE [LARGE SCALE GENOMIC DNA]</scope>
    <source>
        <strain evidence="1 2">7-3</strain>
        <plasmid evidence="1">unnamed2</plasmid>
    </source>
</reference>
<dbReference type="PANTHER" id="PTHR35368:SF1">
    <property type="entry name" value="HYDROPEROXIDE REDUCTASE"/>
    <property type="match status" value="1"/>
</dbReference>